<dbReference type="Pfam" id="PF13181">
    <property type="entry name" value="TPR_8"/>
    <property type="match status" value="1"/>
</dbReference>
<evidence type="ECO:0000256" key="1">
    <source>
        <dbReference type="ARBA" id="ARBA00005820"/>
    </source>
</evidence>
<feature type="DNA-binding region" description="OmpR/PhoB-type" evidence="6">
    <location>
        <begin position="1"/>
        <end position="92"/>
    </location>
</feature>
<accession>A0A1H2A4G4</accession>
<name>A0A1H2A4G4_9ACTN</name>
<sequence length="935" mass="99890">MHWRLLGPMRLRTGGNDIDLGPGKQRCLLAALLLSPRQVIPAGTLIDRVWDDSPPRSGTPLAPYATRLRRVLDPVLGPGSIRFTDGGYLIDCDPELVDLHRARRHVTEARAAEDTGDHEQAIGLLRTALDGWESEALAGVPGSWAARVRDSLTRERLDVHTRLGRAVLRAGRAEDAAGILAPVAAEHPTAESLAAVLMRALVEAGRPAQALETFARASDAIADQLGTGPGPELTGLHTRILRDDAASASPASAVPAPTSPAPAPVARPAAPAQLPAGAIAFTGRRAEAAELDRILAGGSRIAVVTGPPGVGKSALAVHWGHGARERFPDGQLYLNLRGFDRREEVMTPDEAAHNLVTALAPGHPIPPGLDARIGLLRSLLHGRRLLIVLDNARDAAHARPLLPGTGDNAVIVTSRDRLSGLVASHGALPVPLAVLDGGQAGELLAGRLGRVRLTAEPDTVAALVAATAGLPLALVTVAARAAMRTGQPLAELAAELAASRLDGLGDGDDETDPRIVFSWSYRALSPAGARLFRLLGVNPGPDISAATIRSLEGATGSPDGVTGPLTGVGDEPGAALTELVTASLISEQRPGRYVMHDLLRAYAADLLEETERDPAARRLLDHLLHTARAAAALREPHRPRRAASEPAAGVRPERLAGEAECFTWFAAEIPNLMAALRFAAEIDDYGWQMPWEMSGFLERQGHWDDWSAVERIAVAAAHRRGEPVAEAAARRSLARSHIKVGQYDDAEKQYAEASRIYERIGDPGGRAHVLFGLAWMRDQQGRHAECQELILLSRPLFREAGDKVVEARALSALGWSTARDGRHDLALGYLRDALVLHQEMNDRHGSASTWDSIGWAHMNLGDHVEAIAAFRQALEFGLEITDLFREADIREHLGDALIRAGDSAEAAAQWREALALLERIDHPRAAELAVKLRSA</sequence>
<dbReference type="PANTHER" id="PTHR35807:SF1">
    <property type="entry name" value="TRANSCRIPTIONAL REGULATOR REDD"/>
    <property type="match status" value="1"/>
</dbReference>
<evidence type="ECO:0000256" key="6">
    <source>
        <dbReference type="PROSITE-ProRule" id="PRU01091"/>
    </source>
</evidence>
<feature type="region of interest" description="Disordered" evidence="7">
    <location>
        <begin position="246"/>
        <end position="268"/>
    </location>
</feature>
<keyword evidence="5" id="KW-0802">TPR repeat</keyword>
<dbReference type="InterPro" id="IPR001867">
    <property type="entry name" value="OmpR/PhoB-type_DNA-bd"/>
</dbReference>
<dbReference type="GO" id="GO:0006355">
    <property type="term" value="P:regulation of DNA-templated transcription"/>
    <property type="evidence" value="ECO:0007669"/>
    <property type="project" value="InterPro"/>
</dbReference>
<dbReference type="InterPro" id="IPR016032">
    <property type="entry name" value="Sig_transdc_resp-reg_C-effctor"/>
</dbReference>
<dbReference type="Pfam" id="PF03704">
    <property type="entry name" value="BTAD"/>
    <property type="match status" value="1"/>
</dbReference>
<feature type="repeat" description="TPR" evidence="5">
    <location>
        <begin position="847"/>
        <end position="880"/>
    </location>
</feature>
<dbReference type="InterPro" id="IPR036388">
    <property type="entry name" value="WH-like_DNA-bd_sf"/>
</dbReference>
<dbReference type="EMBL" id="LT629758">
    <property type="protein sequence ID" value="SDT40881.1"/>
    <property type="molecule type" value="Genomic_DNA"/>
</dbReference>
<dbReference type="Gene3D" id="1.10.10.10">
    <property type="entry name" value="Winged helix-like DNA-binding domain superfamily/Winged helix DNA-binding domain"/>
    <property type="match status" value="1"/>
</dbReference>
<dbReference type="PROSITE" id="PS51755">
    <property type="entry name" value="OMPR_PHOB"/>
    <property type="match status" value="1"/>
</dbReference>
<evidence type="ECO:0000256" key="4">
    <source>
        <dbReference type="ARBA" id="ARBA00023163"/>
    </source>
</evidence>
<dbReference type="InterPro" id="IPR051677">
    <property type="entry name" value="AfsR-DnrI-RedD_regulator"/>
</dbReference>
<protein>
    <submittedName>
        <fullName evidence="9">DNA-binding transcriptional activator of the SARP family</fullName>
    </submittedName>
</protein>
<dbReference type="PANTHER" id="PTHR35807">
    <property type="entry name" value="TRANSCRIPTIONAL REGULATOR REDD-RELATED"/>
    <property type="match status" value="1"/>
</dbReference>
<dbReference type="InterPro" id="IPR019734">
    <property type="entry name" value="TPR_rpt"/>
</dbReference>
<reference evidence="9 10" key="1">
    <citation type="submission" date="2016-10" db="EMBL/GenBank/DDBJ databases">
        <authorList>
            <person name="de Groot N.N."/>
        </authorList>
    </citation>
    <scope>NUCLEOTIDE SEQUENCE [LARGE SCALE GENOMIC DNA]</scope>
    <source>
        <strain evidence="9 10">DSM 43941</strain>
    </source>
</reference>
<dbReference type="InterPro" id="IPR011990">
    <property type="entry name" value="TPR-like_helical_dom_sf"/>
</dbReference>
<keyword evidence="10" id="KW-1185">Reference proteome</keyword>
<evidence type="ECO:0000256" key="3">
    <source>
        <dbReference type="ARBA" id="ARBA00023125"/>
    </source>
</evidence>
<dbReference type="PRINTS" id="PR00364">
    <property type="entry name" value="DISEASERSIST"/>
</dbReference>
<dbReference type="AlphaFoldDB" id="A0A1H2A4G4"/>
<dbReference type="GO" id="GO:0003677">
    <property type="term" value="F:DNA binding"/>
    <property type="evidence" value="ECO:0007669"/>
    <property type="project" value="UniProtKB-UniRule"/>
</dbReference>
<dbReference type="SMART" id="SM01043">
    <property type="entry name" value="BTAD"/>
    <property type="match status" value="1"/>
</dbReference>
<dbReference type="GO" id="GO:0000160">
    <property type="term" value="P:phosphorelay signal transduction system"/>
    <property type="evidence" value="ECO:0007669"/>
    <property type="project" value="InterPro"/>
</dbReference>
<evidence type="ECO:0000313" key="9">
    <source>
        <dbReference type="EMBL" id="SDT40881.1"/>
    </source>
</evidence>
<dbReference type="CDD" id="cd15831">
    <property type="entry name" value="BTAD"/>
    <property type="match status" value="1"/>
</dbReference>
<dbReference type="SUPFAM" id="SSF46894">
    <property type="entry name" value="C-terminal effector domain of the bipartite response regulators"/>
    <property type="match status" value="1"/>
</dbReference>
<evidence type="ECO:0000256" key="7">
    <source>
        <dbReference type="SAM" id="MobiDB-lite"/>
    </source>
</evidence>
<dbReference type="SUPFAM" id="SSF52540">
    <property type="entry name" value="P-loop containing nucleoside triphosphate hydrolases"/>
    <property type="match status" value="1"/>
</dbReference>
<dbReference type="InterPro" id="IPR027417">
    <property type="entry name" value="P-loop_NTPase"/>
</dbReference>
<gene>
    <name evidence="9" type="ORF">SAMN04489716_3660</name>
</gene>
<dbReference type="SMART" id="SM00862">
    <property type="entry name" value="Trans_reg_C"/>
    <property type="match status" value="1"/>
</dbReference>
<organism evidence="9 10">
    <name type="scientific">Actinoplanes derwentensis</name>
    <dbReference type="NCBI Taxonomy" id="113562"/>
    <lineage>
        <taxon>Bacteria</taxon>
        <taxon>Bacillati</taxon>
        <taxon>Actinomycetota</taxon>
        <taxon>Actinomycetes</taxon>
        <taxon>Micromonosporales</taxon>
        <taxon>Micromonosporaceae</taxon>
        <taxon>Actinoplanes</taxon>
    </lineage>
</organism>
<evidence type="ECO:0000313" key="10">
    <source>
        <dbReference type="Proteomes" id="UP000198688"/>
    </source>
</evidence>
<dbReference type="Gene3D" id="1.25.40.10">
    <property type="entry name" value="Tetratricopeptide repeat domain"/>
    <property type="match status" value="2"/>
</dbReference>
<dbReference type="Pfam" id="PF13424">
    <property type="entry name" value="TPR_12"/>
    <property type="match status" value="1"/>
</dbReference>
<proteinExistence type="inferred from homology"/>
<keyword evidence="2" id="KW-0805">Transcription regulation</keyword>
<keyword evidence="3 6" id="KW-0238">DNA-binding</keyword>
<dbReference type="Gene3D" id="3.40.50.300">
    <property type="entry name" value="P-loop containing nucleotide triphosphate hydrolases"/>
    <property type="match status" value="1"/>
</dbReference>
<dbReference type="OrthoDB" id="7628974at2"/>
<dbReference type="SUPFAM" id="SSF48452">
    <property type="entry name" value="TPR-like"/>
    <property type="match status" value="2"/>
</dbReference>
<dbReference type="STRING" id="113562.SAMN04489716_3660"/>
<dbReference type="PROSITE" id="PS50005">
    <property type="entry name" value="TPR"/>
    <property type="match status" value="1"/>
</dbReference>
<evidence type="ECO:0000256" key="2">
    <source>
        <dbReference type="ARBA" id="ARBA00023015"/>
    </source>
</evidence>
<evidence type="ECO:0000256" key="5">
    <source>
        <dbReference type="PROSITE-ProRule" id="PRU00339"/>
    </source>
</evidence>
<dbReference type="InterPro" id="IPR005158">
    <property type="entry name" value="BTAD"/>
</dbReference>
<keyword evidence="4" id="KW-0804">Transcription</keyword>
<dbReference type="Proteomes" id="UP000198688">
    <property type="component" value="Chromosome I"/>
</dbReference>
<comment type="similarity">
    <text evidence="1">Belongs to the AfsR/DnrI/RedD regulatory family.</text>
</comment>
<dbReference type="SMART" id="SM00028">
    <property type="entry name" value="TPR"/>
    <property type="match status" value="5"/>
</dbReference>
<feature type="compositionally biased region" description="Low complexity" evidence="7">
    <location>
        <begin position="246"/>
        <end position="256"/>
    </location>
</feature>
<evidence type="ECO:0000259" key="8">
    <source>
        <dbReference type="PROSITE" id="PS51755"/>
    </source>
</evidence>
<feature type="domain" description="OmpR/PhoB-type" evidence="8">
    <location>
        <begin position="1"/>
        <end position="92"/>
    </location>
</feature>